<evidence type="ECO:0000256" key="7">
    <source>
        <dbReference type="SAM" id="Phobius"/>
    </source>
</evidence>
<evidence type="ECO:0008006" key="10">
    <source>
        <dbReference type="Google" id="ProtNLM"/>
    </source>
</evidence>
<keyword evidence="3 7" id="KW-0812">Transmembrane</keyword>
<dbReference type="Pfam" id="PF05277">
    <property type="entry name" value="DUF726"/>
    <property type="match status" value="1"/>
</dbReference>
<dbReference type="Proteomes" id="UP000887567">
    <property type="component" value="Unplaced"/>
</dbReference>
<dbReference type="PANTHER" id="PTHR17920">
    <property type="entry name" value="TRANSMEMBRANE AND COILED-COIL DOMAIN-CONTAINING PROTEIN 4 TMCO4"/>
    <property type="match status" value="1"/>
</dbReference>
<evidence type="ECO:0000313" key="8">
    <source>
        <dbReference type="EnsemblMetazoa" id="XP_020897208.1"/>
    </source>
</evidence>
<accession>A0A913X0Y2</accession>
<keyword evidence="5 7" id="KW-0472">Membrane</keyword>
<evidence type="ECO:0000256" key="1">
    <source>
        <dbReference type="ARBA" id="ARBA00004141"/>
    </source>
</evidence>
<evidence type="ECO:0000256" key="2">
    <source>
        <dbReference type="ARBA" id="ARBA00009824"/>
    </source>
</evidence>
<evidence type="ECO:0000256" key="6">
    <source>
        <dbReference type="SAM" id="MobiDB-lite"/>
    </source>
</evidence>
<dbReference type="EnsemblMetazoa" id="XM_021041549.2">
    <property type="protein sequence ID" value="XP_020897208.1"/>
    <property type="gene ID" value="LOC110236068"/>
</dbReference>
<protein>
    <recommendedName>
        <fullName evidence="10">Transmembrane and coiled-coil domain-containing protein 4</fullName>
    </recommendedName>
</protein>
<feature type="transmembrane region" description="Helical" evidence="7">
    <location>
        <begin position="185"/>
        <end position="209"/>
    </location>
</feature>
<evidence type="ECO:0000256" key="3">
    <source>
        <dbReference type="ARBA" id="ARBA00022692"/>
    </source>
</evidence>
<dbReference type="GO" id="GO:0016020">
    <property type="term" value="C:membrane"/>
    <property type="evidence" value="ECO:0007669"/>
    <property type="project" value="UniProtKB-SubCell"/>
</dbReference>
<evidence type="ECO:0000313" key="9">
    <source>
        <dbReference type="Proteomes" id="UP000887567"/>
    </source>
</evidence>
<dbReference type="RefSeq" id="XP_020897208.1">
    <property type="nucleotide sequence ID" value="XM_021041549.2"/>
</dbReference>
<dbReference type="OMA" id="AGLYSYC"/>
<feature type="region of interest" description="Disordered" evidence="6">
    <location>
        <begin position="552"/>
        <end position="573"/>
    </location>
</feature>
<dbReference type="PANTHER" id="PTHR17920:SF3">
    <property type="entry name" value="TRANSMEMBRANE AND COILED-COIL DOMAIN-CONTAINING PROTEIN 4"/>
    <property type="match status" value="1"/>
</dbReference>
<reference evidence="8" key="1">
    <citation type="submission" date="2022-11" db="UniProtKB">
        <authorList>
            <consortium name="EnsemblMetazoa"/>
        </authorList>
    </citation>
    <scope>IDENTIFICATION</scope>
</reference>
<proteinExistence type="inferred from homology"/>
<dbReference type="AlphaFoldDB" id="A0A913X0Y2"/>
<dbReference type="InterPro" id="IPR029058">
    <property type="entry name" value="AB_hydrolase_fold"/>
</dbReference>
<comment type="subcellular location">
    <subcellularLocation>
        <location evidence="1">Membrane</location>
        <topology evidence="1">Multi-pass membrane protein</topology>
    </subcellularLocation>
</comment>
<keyword evidence="9" id="KW-1185">Reference proteome</keyword>
<evidence type="ECO:0000256" key="4">
    <source>
        <dbReference type="ARBA" id="ARBA00022989"/>
    </source>
</evidence>
<keyword evidence="4 7" id="KW-1133">Transmembrane helix</keyword>
<feature type="transmembrane region" description="Helical" evidence="7">
    <location>
        <begin position="221"/>
        <end position="245"/>
    </location>
</feature>
<dbReference type="SUPFAM" id="SSF53474">
    <property type="entry name" value="alpha/beta-Hydrolases"/>
    <property type="match status" value="1"/>
</dbReference>
<sequence length="573" mass="62868">MAEKGDSGKKGNFNKKQINEILSKEGKLAFVRLCYSEIASLYCEKHERSFVEKYICDLEKYLDLPKQDLKGLFLCNLEGDVLKGEPSNNNAMLLVNQLKKECGHQNLICIPESLILFALETEKYDARHRVLIYHVAEKLVISPDIVTDVEDQLVIYLKECQNKEKSVEEKQRKEEVSSRRFKHGLLIGLGAIGGGVLLGVTGGLAAPFLAAGAGTLFGGSIGVALASVKGVAIITSIFGAAGAGLTGQKLNRRLGDIEQFEFEKMTKGEHLSVVIAVSGWLEDQDENAIKYCGFQEPWKKMMLGREQYCLKWESKYLSELGNAISSFLASSAIGFAAEEAVKHTLLSGLVSAVAWPLAILKVAYIIDNPWGVCASRSAEVGKHMAHVLMEKHHGNRPVSLVGFSFGARVIFHCLKALSNFKDGVATGIVQDVIMIGAPVTGDPSEWRGLEKVVAGRIVNCYFRKDWLLRFVYRTASAQGRVAGLKPVLWKNRRMFNFNVGHIVNNHTDYCNQDKIRLILDGISSGPVCTLDDDNSSSSHEDSGIASISNHVELPVSQTETKGPVSPPVTDLVK</sequence>
<organism evidence="8 9">
    <name type="scientific">Exaiptasia diaphana</name>
    <name type="common">Tropical sea anemone</name>
    <name type="synonym">Aiptasia pulchella</name>
    <dbReference type="NCBI Taxonomy" id="2652724"/>
    <lineage>
        <taxon>Eukaryota</taxon>
        <taxon>Metazoa</taxon>
        <taxon>Cnidaria</taxon>
        <taxon>Anthozoa</taxon>
        <taxon>Hexacorallia</taxon>
        <taxon>Actiniaria</taxon>
        <taxon>Aiptasiidae</taxon>
        <taxon>Exaiptasia</taxon>
    </lineage>
</organism>
<dbReference type="GeneID" id="110236068"/>
<name>A0A913X0Y2_EXADI</name>
<comment type="similarity">
    <text evidence="2">Belongs to the TMCO4 family.</text>
</comment>
<evidence type="ECO:0000256" key="5">
    <source>
        <dbReference type="ARBA" id="ARBA00023136"/>
    </source>
</evidence>
<dbReference type="OrthoDB" id="277931at2759"/>
<dbReference type="KEGG" id="epa:110236068"/>
<dbReference type="InterPro" id="IPR007941">
    <property type="entry name" value="DUF726"/>
</dbReference>